<dbReference type="InterPro" id="IPR050469">
    <property type="entry name" value="Diguanylate_Cyclase"/>
</dbReference>
<dbReference type="EMBL" id="CADIKL010000047">
    <property type="protein sequence ID" value="CAB3805700.1"/>
    <property type="molecule type" value="Genomic_DNA"/>
</dbReference>
<dbReference type="PANTHER" id="PTHR45138">
    <property type="entry name" value="REGULATORY COMPONENTS OF SENSORY TRANSDUCTION SYSTEM"/>
    <property type="match status" value="1"/>
</dbReference>
<gene>
    <name evidence="5" type="ORF">LMG28688_06233</name>
</gene>
<dbReference type="GO" id="GO:0043709">
    <property type="term" value="P:cell adhesion involved in single-species biofilm formation"/>
    <property type="evidence" value="ECO:0007669"/>
    <property type="project" value="TreeGrafter"/>
</dbReference>
<dbReference type="NCBIfam" id="TIGR00254">
    <property type="entry name" value="GGDEF"/>
    <property type="match status" value="1"/>
</dbReference>
<dbReference type="PANTHER" id="PTHR45138:SF9">
    <property type="entry name" value="DIGUANYLATE CYCLASE DGCM-RELATED"/>
    <property type="match status" value="1"/>
</dbReference>
<name>A0A6J5GT72_9BURK</name>
<dbReference type="SUPFAM" id="SSF55785">
    <property type="entry name" value="PYP-like sensor domain (PAS domain)"/>
    <property type="match status" value="2"/>
</dbReference>
<evidence type="ECO:0000256" key="1">
    <source>
        <dbReference type="ARBA" id="ARBA00012528"/>
    </source>
</evidence>
<keyword evidence="6" id="KW-1185">Reference proteome</keyword>
<dbReference type="InterPro" id="IPR029787">
    <property type="entry name" value="Nucleotide_cyclase"/>
</dbReference>
<dbReference type="GO" id="GO:1902201">
    <property type="term" value="P:negative regulation of bacterial-type flagellum-dependent cell motility"/>
    <property type="evidence" value="ECO:0007669"/>
    <property type="project" value="TreeGrafter"/>
</dbReference>
<organism evidence="5 6">
    <name type="scientific">Paraburkholderia caffeinitolerans</name>
    <dbReference type="NCBI Taxonomy" id="1723730"/>
    <lineage>
        <taxon>Bacteria</taxon>
        <taxon>Pseudomonadati</taxon>
        <taxon>Pseudomonadota</taxon>
        <taxon>Betaproteobacteria</taxon>
        <taxon>Burkholderiales</taxon>
        <taxon>Burkholderiaceae</taxon>
        <taxon>Paraburkholderia</taxon>
    </lineage>
</organism>
<dbReference type="GO" id="GO:0052621">
    <property type="term" value="F:diguanylate cyclase activity"/>
    <property type="evidence" value="ECO:0007669"/>
    <property type="project" value="UniProtKB-EC"/>
</dbReference>
<dbReference type="AlphaFoldDB" id="A0A6J5GT72"/>
<dbReference type="Gene3D" id="3.30.450.20">
    <property type="entry name" value="PAS domain"/>
    <property type="match status" value="2"/>
</dbReference>
<protein>
    <recommendedName>
        <fullName evidence="1">diguanylate cyclase</fullName>
        <ecNumber evidence="1">2.7.7.65</ecNumber>
    </recommendedName>
</protein>
<evidence type="ECO:0000256" key="2">
    <source>
        <dbReference type="ARBA" id="ARBA00034247"/>
    </source>
</evidence>
<dbReference type="InterPro" id="IPR035965">
    <property type="entry name" value="PAS-like_dom_sf"/>
</dbReference>
<reference evidence="5 6" key="1">
    <citation type="submission" date="2020-04" db="EMBL/GenBank/DDBJ databases">
        <authorList>
            <person name="De Canck E."/>
        </authorList>
    </citation>
    <scope>NUCLEOTIDE SEQUENCE [LARGE SCALE GENOMIC DNA]</scope>
    <source>
        <strain evidence="5 6">LMG 28688</strain>
    </source>
</reference>
<dbReference type="SMART" id="SM00267">
    <property type="entry name" value="GGDEF"/>
    <property type="match status" value="1"/>
</dbReference>
<dbReference type="InterPro" id="IPR000160">
    <property type="entry name" value="GGDEF_dom"/>
</dbReference>
<evidence type="ECO:0000259" key="4">
    <source>
        <dbReference type="PROSITE" id="PS50887"/>
    </source>
</evidence>
<dbReference type="GO" id="GO:0005886">
    <property type="term" value="C:plasma membrane"/>
    <property type="evidence" value="ECO:0007669"/>
    <property type="project" value="TreeGrafter"/>
</dbReference>
<dbReference type="CDD" id="cd01949">
    <property type="entry name" value="GGDEF"/>
    <property type="match status" value="1"/>
</dbReference>
<dbReference type="EC" id="2.7.7.65" evidence="1"/>
<sequence>MQQGTQATATSFATMGVDLLDFFDVTPTSLWLEDYSQLRALFDRWREAGVTNLRAWLEEDPRRVAECSACIRVLKVNQHTLALYGARSHEELTARLADVLRDDMFQAHVGELEQMWQGHTTFRSKSVNYTLGGRRMDILLRGVILPGHESDWSRVLVSIEDVSALEDARHRAAMSEQYAHGIFEHAPVSLWVENFTAIRQLLDEVRMQGIVDFRTFTDVHPEFVERCMSEIQVIDVNHYTLGMYRAPDKDTLLSRLPDVFRDEMRPHFREQLLDLWEGRLFQQREVVNYALDGSALNVHLQFSVFPGHEESWDLVLLALTDITARKKAEAYLEFLGKHDVLTKLKNRSFYVDEMNRLQRKGPFPVSAIVVDMDNLKAVNDQLGHAAGDALLRRAGEVLTKAIQKPHHAARIGGDEFVVLMAGSGPRDAEVVAESITKLVELNNQFYGGPRLSFSLGWQSCEEGESVEAMLRAADAAMYEAKRRRNELQRTGADDAGDASLDSPVANDGV</sequence>
<dbReference type="Pfam" id="PF00990">
    <property type="entry name" value="GGDEF"/>
    <property type="match status" value="1"/>
</dbReference>
<dbReference type="PROSITE" id="PS50887">
    <property type="entry name" value="GGDEF"/>
    <property type="match status" value="1"/>
</dbReference>
<comment type="catalytic activity">
    <reaction evidence="2">
        <text>2 GTP = 3',3'-c-di-GMP + 2 diphosphate</text>
        <dbReference type="Rhea" id="RHEA:24898"/>
        <dbReference type="ChEBI" id="CHEBI:33019"/>
        <dbReference type="ChEBI" id="CHEBI:37565"/>
        <dbReference type="ChEBI" id="CHEBI:58805"/>
        <dbReference type="EC" id="2.7.7.65"/>
    </reaction>
</comment>
<dbReference type="Proteomes" id="UP000494119">
    <property type="component" value="Unassembled WGS sequence"/>
</dbReference>
<feature type="domain" description="GGDEF" evidence="4">
    <location>
        <begin position="363"/>
        <end position="492"/>
    </location>
</feature>
<dbReference type="SUPFAM" id="SSF55073">
    <property type="entry name" value="Nucleotide cyclase"/>
    <property type="match status" value="1"/>
</dbReference>
<evidence type="ECO:0000256" key="3">
    <source>
        <dbReference type="SAM" id="MobiDB-lite"/>
    </source>
</evidence>
<evidence type="ECO:0000313" key="6">
    <source>
        <dbReference type="Proteomes" id="UP000494119"/>
    </source>
</evidence>
<proteinExistence type="predicted"/>
<dbReference type="Gene3D" id="3.30.70.270">
    <property type="match status" value="1"/>
</dbReference>
<accession>A0A6J5GT72</accession>
<evidence type="ECO:0000313" key="5">
    <source>
        <dbReference type="EMBL" id="CAB3805700.1"/>
    </source>
</evidence>
<dbReference type="InterPro" id="IPR043128">
    <property type="entry name" value="Rev_trsase/Diguanyl_cyclase"/>
</dbReference>
<feature type="region of interest" description="Disordered" evidence="3">
    <location>
        <begin position="481"/>
        <end position="509"/>
    </location>
</feature>
<dbReference type="RefSeq" id="WP_377730527.1">
    <property type="nucleotide sequence ID" value="NZ_CADIKL010000047.1"/>
</dbReference>